<dbReference type="Proteomes" id="UP000606786">
    <property type="component" value="Unassembled WGS sequence"/>
</dbReference>
<keyword evidence="1" id="KW-1133">Transmembrane helix</keyword>
<keyword evidence="1" id="KW-0472">Membrane</keyword>
<protein>
    <submittedName>
        <fullName evidence="2">(Mediterranean fruit fly) hypothetical protein</fullName>
    </submittedName>
</protein>
<keyword evidence="1" id="KW-0812">Transmembrane</keyword>
<sequence>MAFCAPNNKAISTANISIYCNAFSQSVMLRFKPILKTYTYVCIQGYMRIACGISLLLFTILTMNASKPLEPMSFKNAINRGIFTAQHVKVIIQSIGAYL</sequence>
<organism evidence="2 3">
    <name type="scientific">Ceratitis capitata</name>
    <name type="common">Mediterranean fruit fly</name>
    <name type="synonym">Tephritis capitata</name>
    <dbReference type="NCBI Taxonomy" id="7213"/>
    <lineage>
        <taxon>Eukaryota</taxon>
        <taxon>Metazoa</taxon>
        <taxon>Ecdysozoa</taxon>
        <taxon>Arthropoda</taxon>
        <taxon>Hexapoda</taxon>
        <taxon>Insecta</taxon>
        <taxon>Pterygota</taxon>
        <taxon>Neoptera</taxon>
        <taxon>Endopterygota</taxon>
        <taxon>Diptera</taxon>
        <taxon>Brachycera</taxon>
        <taxon>Muscomorpha</taxon>
        <taxon>Tephritoidea</taxon>
        <taxon>Tephritidae</taxon>
        <taxon>Ceratitis</taxon>
        <taxon>Ceratitis</taxon>
    </lineage>
</organism>
<comment type="caution">
    <text evidence="2">The sequence shown here is derived from an EMBL/GenBank/DDBJ whole genome shotgun (WGS) entry which is preliminary data.</text>
</comment>
<accession>A0A811V6L3</accession>
<reference evidence="2" key="1">
    <citation type="submission" date="2020-11" db="EMBL/GenBank/DDBJ databases">
        <authorList>
            <person name="Whitehead M."/>
        </authorList>
    </citation>
    <scope>NUCLEOTIDE SEQUENCE</scope>
    <source>
        <strain evidence="2">EGII</strain>
    </source>
</reference>
<proteinExistence type="predicted"/>
<evidence type="ECO:0000313" key="3">
    <source>
        <dbReference type="Proteomes" id="UP000606786"/>
    </source>
</evidence>
<name>A0A811V6L3_CERCA</name>
<evidence type="ECO:0000313" key="2">
    <source>
        <dbReference type="EMBL" id="CAD7006168.1"/>
    </source>
</evidence>
<keyword evidence="3" id="KW-1185">Reference proteome</keyword>
<gene>
    <name evidence="2" type="ORF">CCAP1982_LOCUS14495</name>
</gene>
<evidence type="ECO:0000256" key="1">
    <source>
        <dbReference type="SAM" id="Phobius"/>
    </source>
</evidence>
<dbReference type="EMBL" id="CAJHJT010000034">
    <property type="protein sequence ID" value="CAD7006168.1"/>
    <property type="molecule type" value="Genomic_DNA"/>
</dbReference>
<feature type="transmembrane region" description="Helical" evidence="1">
    <location>
        <begin position="45"/>
        <end position="65"/>
    </location>
</feature>
<dbReference type="AlphaFoldDB" id="A0A811V6L3"/>